<keyword evidence="4" id="KW-0371">Homeobox</keyword>
<comment type="caution">
    <text evidence="6">The sequence shown here is derived from an EMBL/GenBank/DDBJ whole genome shotgun (WGS) entry which is preliminary data.</text>
</comment>
<evidence type="ECO:0000256" key="5">
    <source>
        <dbReference type="ARBA" id="ARBA00023242"/>
    </source>
</evidence>
<dbReference type="EMBL" id="QUSF01000796">
    <property type="protein sequence ID" value="RLV73172.1"/>
    <property type="molecule type" value="Genomic_DNA"/>
</dbReference>
<reference evidence="6" key="2">
    <citation type="submission" date="2018-08" db="EMBL/GenBank/DDBJ databases">
        <authorList>
            <person name="Sabatino S.J."/>
        </authorList>
    </citation>
    <scope>NUCLEOTIDE SEQUENCE</scope>
    <source>
        <strain evidence="6">Red01</strain>
        <tissue evidence="6">Muscle</tissue>
    </source>
</reference>
<proteinExistence type="predicted"/>
<keyword evidence="3" id="KW-0238">DNA-binding</keyword>
<dbReference type="EMBL" id="QUSF01000789">
    <property type="protein sequence ID" value="RLV73179.1"/>
    <property type="molecule type" value="Genomic_DNA"/>
</dbReference>
<organism evidence="6 8">
    <name type="scientific">Chloebia gouldiae</name>
    <name type="common">Gouldian finch</name>
    <name type="synonym">Erythrura gouldiae</name>
    <dbReference type="NCBI Taxonomy" id="44316"/>
    <lineage>
        <taxon>Eukaryota</taxon>
        <taxon>Metazoa</taxon>
        <taxon>Chordata</taxon>
        <taxon>Craniata</taxon>
        <taxon>Vertebrata</taxon>
        <taxon>Euteleostomi</taxon>
        <taxon>Archelosauria</taxon>
        <taxon>Archosauria</taxon>
        <taxon>Dinosauria</taxon>
        <taxon>Saurischia</taxon>
        <taxon>Theropoda</taxon>
        <taxon>Coelurosauria</taxon>
        <taxon>Aves</taxon>
        <taxon>Neognathae</taxon>
        <taxon>Neoaves</taxon>
        <taxon>Telluraves</taxon>
        <taxon>Australaves</taxon>
        <taxon>Passeriformes</taxon>
        <taxon>Passeroidea</taxon>
        <taxon>Passeridae</taxon>
        <taxon>Chloebia</taxon>
    </lineage>
</organism>
<protein>
    <recommendedName>
        <fullName evidence="9">Homeobox domain-containing protein</fullName>
    </recommendedName>
</protein>
<gene>
    <name evidence="7" type="ORF">DV515_00017175</name>
    <name evidence="6" type="ORF">DV515_00017181</name>
</gene>
<name>A0A3L8R1M1_CHLGU</name>
<keyword evidence="8" id="KW-1185">Reference proteome</keyword>
<keyword evidence="5" id="KW-0539">Nucleus</keyword>
<evidence type="ECO:0000256" key="1">
    <source>
        <dbReference type="ARBA" id="ARBA00004123"/>
    </source>
</evidence>
<dbReference type="GO" id="GO:0003700">
    <property type="term" value="F:DNA-binding transcription factor activity"/>
    <property type="evidence" value="ECO:0007669"/>
    <property type="project" value="InterPro"/>
</dbReference>
<dbReference type="GO" id="GO:0005634">
    <property type="term" value="C:nucleus"/>
    <property type="evidence" value="ECO:0007669"/>
    <property type="project" value="UniProtKB-SubCell"/>
</dbReference>
<accession>A0A3L8R1M1</accession>
<dbReference type="AlphaFoldDB" id="A0A3L8R1M1"/>
<comment type="subcellular location">
    <subcellularLocation>
        <location evidence="1">Nucleus</location>
    </subcellularLocation>
</comment>
<evidence type="ECO:0008006" key="9">
    <source>
        <dbReference type="Google" id="ProtNLM"/>
    </source>
</evidence>
<dbReference type="OrthoDB" id="6159439at2759"/>
<dbReference type="PROSITE" id="PS00032">
    <property type="entry name" value="ANTENNAPEDIA"/>
    <property type="match status" value="1"/>
</dbReference>
<keyword evidence="2" id="KW-0217">Developmental protein</keyword>
<evidence type="ECO:0000256" key="2">
    <source>
        <dbReference type="ARBA" id="ARBA00022473"/>
    </source>
</evidence>
<evidence type="ECO:0000256" key="4">
    <source>
        <dbReference type="ARBA" id="ARBA00023155"/>
    </source>
</evidence>
<reference evidence="6 8" key="1">
    <citation type="journal article" date="2018" name="Proc. R. Soc. B">
        <title>A non-coding region near Follistatin controls head colour polymorphism in the Gouldian finch.</title>
        <authorList>
            <person name="Toomey M.B."/>
            <person name="Marques C.I."/>
            <person name="Andrade P."/>
            <person name="Araujo P.M."/>
            <person name="Sabatino S."/>
            <person name="Gazda M.A."/>
            <person name="Afonso S."/>
            <person name="Lopes R.J."/>
            <person name="Corbo J.C."/>
            <person name="Carneiro M."/>
        </authorList>
    </citation>
    <scope>NUCLEOTIDE SEQUENCE [LARGE SCALE GENOMIC DNA]</scope>
    <source>
        <strain evidence="6">Red01</strain>
        <tissue evidence="6">Muscle</tissue>
    </source>
</reference>
<evidence type="ECO:0000313" key="8">
    <source>
        <dbReference type="Proteomes" id="UP000276834"/>
    </source>
</evidence>
<dbReference type="GO" id="GO:0003677">
    <property type="term" value="F:DNA binding"/>
    <property type="evidence" value="ECO:0007669"/>
    <property type="project" value="UniProtKB-KW"/>
</dbReference>
<dbReference type="Proteomes" id="UP000276834">
    <property type="component" value="Unassembled WGS sequence"/>
</dbReference>
<evidence type="ECO:0000313" key="6">
    <source>
        <dbReference type="EMBL" id="RLV73172.1"/>
    </source>
</evidence>
<evidence type="ECO:0000313" key="7">
    <source>
        <dbReference type="EMBL" id="RLV73179.1"/>
    </source>
</evidence>
<evidence type="ECO:0000256" key="3">
    <source>
        <dbReference type="ARBA" id="ARBA00023125"/>
    </source>
</evidence>
<dbReference type="InterPro" id="IPR001827">
    <property type="entry name" value="Homeobox_Antennapedia_CS"/>
</dbReference>
<sequence length="144" mass="15441">MSSYFVNSTFPVSLAAGQEPFLGQIPLYPSGYADPLRHYPSAYGAAGAQDKGYSSSAYYQQSGAAFGGRGSACDYGPAGFFRDKDAAPASLDEVPAFGAEPRKPDCAQSKSVFGESEEQKCSAPVYPWMQRMNSCNSEFTLLQK</sequence>